<protein>
    <submittedName>
        <fullName evidence="2">Secreted protein</fullName>
    </submittedName>
</protein>
<accession>A0A1I7V1P0</accession>
<name>A0A1I7V1P0_9PELO</name>
<dbReference type="AlphaFoldDB" id="A0A1I7V1P0"/>
<evidence type="ECO:0000313" key="1">
    <source>
        <dbReference type="Proteomes" id="UP000095282"/>
    </source>
</evidence>
<organism evidence="1 2">
    <name type="scientific">Caenorhabditis tropicalis</name>
    <dbReference type="NCBI Taxonomy" id="1561998"/>
    <lineage>
        <taxon>Eukaryota</taxon>
        <taxon>Metazoa</taxon>
        <taxon>Ecdysozoa</taxon>
        <taxon>Nematoda</taxon>
        <taxon>Chromadorea</taxon>
        <taxon>Rhabditida</taxon>
        <taxon>Rhabditina</taxon>
        <taxon>Rhabditomorpha</taxon>
        <taxon>Rhabditoidea</taxon>
        <taxon>Rhabditidae</taxon>
        <taxon>Peloderinae</taxon>
        <taxon>Caenorhabditis</taxon>
    </lineage>
</organism>
<reference evidence="2" key="1">
    <citation type="submission" date="2016-11" db="UniProtKB">
        <authorList>
            <consortium name="WormBaseParasite"/>
        </authorList>
    </citation>
    <scope>IDENTIFICATION</scope>
</reference>
<dbReference type="Proteomes" id="UP000095282">
    <property type="component" value="Unplaced"/>
</dbReference>
<keyword evidence="1" id="KW-1185">Reference proteome</keyword>
<proteinExistence type="predicted"/>
<sequence>MISLTSIVVFCFAETVIPAAKKPEVVAPPKVSTCQWIFGNGTINSMPKRWRPTYALSTSSPSSTSS</sequence>
<dbReference type="eggNOG" id="ENOG502T3JK">
    <property type="taxonomic scope" value="Eukaryota"/>
</dbReference>
<evidence type="ECO:0000313" key="2">
    <source>
        <dbReference type="WBParaSite" id="Csp11.Scaffold630.g21506.t1"/>
    </source>
</evidence>
<dbReference type="WBParaSite" id="Csp11.Scaffold630.g21506.t1">
    <property type="protein sequence ID" value="Csp11.Scaffold630.g21506.t1"/>
    <property type="gene ID" value="Csp11.Scaffold630.g21506"/>
</dbReference>